<evidence type="ECO:0000256" key="4">
    <source>
        <dbReference type="ARBA" id="ARBA00023295"/>
    </source>
</evidence>
<dbReference type="PANTHER" id="PTHR43301">
    <property type="entry name" value="ARABINAN ENDO-1,5-ALPHA-L-ARABINOSIDASE"/>
    <property type="match status" value="1"/>
</dbReference>
<dbReference type="InterPro" id="IPR050727">
    <property type="entry name" value="GH43_arabinanases"/>
</dbReference>
<evidence type="ECO:0000256" key="1">
    <source>
        <dbReference type="ARBA" id="ARBA00004834"/>
    </source>
</evidence>
<evidence type="ECO:0000313" key="7">
    <source>
        <dbReference type="Proteomes" id="UP000651112"/>
    </source>
</evidence>
<protein>
    <submittedName>
        <fullName evidence="6">Family 43 glycosylhydrolase</fullName>
    </submittedName>
</protein>
<evidence type="ECO:0000256" key="2">
    <source>
        <dbReference type="ARBA" id="ARBA00009865"/>
    </source>
</evidence>
<evidence type="ECO:0000256" key="5">
    <source>
        <dbReference type="RuleBase" id="RU361187"/>
    </source>
</evidence>
<evidence type="ECO:0000256" key="3">
    <source>
        <dbReference type="ARBA" id="ARBA00022801"/>
    </source>
</evidence>
<sequence length="321" mass="37043">MKIFLNYIYILFSAFLYVGCGSLQKSEDMRRQQTQMIDANEMSLRDPFILYDRKSDYYYTYANNKPSIKGYRSKDLQAWEDIGNVFIPENDFWGKEDFWAPDCYYYRGKYYLFVTFSDVYKKRGTSILVSDYPDKDFKPLVNAPITPKEWMSLDAALYVDQDDKPWMLFCREWLEVTDGEIYAQRVSDDLTTALDEPILLFKASAAPWVKGIYSEQHDKHGNITDAPFIHRGEDGILFMLWSSFDLTGKYAIGVAYSASGKIEGPWRQSENPLNSDDGGHGMLFRTRNGKFKISYHAPNSGSEKLIIKNAKIKNGVLTIAP</sequence>
<keyword evidence="4 5" id="KW-0326">Glycosidase</keyword>
<gene>
    <name evidence="6" type="ORF">H8B21_03345</name>
</gene>
<organism evidence="6 7">
    <name type="scientific">Sphingobacterium chuzhouense</name>
    <dbReference type="NCBI Taxonomy" id="1742264"/>
    <lineage>
        <taxon>Bacteria</taxon>
        <taxon>Pseudomonadati</taxon>
        <taxon>Bacteroidota</taxon>
        <taxon>Sphingobacteriia</taxon>
        <taxon>Sphingobacteriales</taxon>
        <taxon>Sphingobacteriaceae</taxon>
        <taxon>Sphingobacterium</taxon>
    </lineage>
</organism>
<comment type="similarity">
    <text evidence="2 5">Belongs to the glycosyl hydrolase 43 family.</text>
</comment>
<dbReference type="CDD" id="cd08981">
    <property type="entry name" value="GH43_Bt1873-like"/>
    <property type="match status" value="1"/>
</dbReference>
<reference evidence="6 7" key="1">
    <citation type="submission" date="2020-08" db="EMBL/GenBank/DDBJ databases">
        <title>Sphingobacterium sp. DN00404 isolated from aquaculture water.</title>
        <authorList>
            <person name="Zhang M."/>
        </authorList>
    </citation>
    <scope>NUCLEOTIDE SEQUENCE [LARGE SCALE GENOMIC DNA]</scope>
    <source>
        <strain evidence="6 7">KCTC 42746</strain>
    </source>
</reference>
<dbReference type="Pfam" id="PF04616">
    <property type="entry name" value="Glyco_hydro_43"/>
    <property type="match status" value="1"/>
</dbReference>
<keyword evidence="3 5" id="KW-0378">Hydrolase</keyword>
<evidence type="ECO:0000313" key="6">
    <source>
        <dbReference type="EMBL" id="MBD1420598.1"/>
    </source>
</evidence>
<comment type="pathway">
    <text evidence="1">Glycan metabolism; L-arabinan degradation.</text>
</comment>
<comment type="caution">
    <text evidence="6">The sequence shown here is derived from an EMBL/GenBank/DDBJ whole genome shotgun (WGS) entry which is preliminary data.</text>
</comment>
<dbReference type="SUPFAM" id="SSF75005">
    <property type="entry name" value="Arabinanase/levansucrase/invertase"/>
    <property type="match status" value="1"/>
</dbReference>
<dbReference type="InterPro" id="IPR006710">
    <property type="entry name" value="Glyco_hydro_43"/>
</dbReference>
<dbReference type="Proteomes" id="UP000651112">
    <property type="component" value="Unassembled WGS sequence"/>
</dbReference>
<dbReference type="Gene3D" id="2.115.10.20">
    <property type="entry name" value="Glycosyl hydrolase domain, family 43"/>
    <property type="match status" value="1"/>
</dbReference>
<dbReference type="PANTHER" id="PTHR43301:SF3">
    <property type="entry name" value="ARABINAN ENDO-1,5-ALPHA-L-ARABINOSIDASE A-RELATED"/>
    <property type="match status" value="1"/>
</dbReference>
<dbReference type="InterPro" id="IPR023296">
    <property type="entry name" value="Glyco_hydro_beta-prop_sf"/>
</dbReference>
<accession>A0ABR7XN42</accession>
<keyword evidence="7" id="KW-1185">Reference proteome</keyword>
<proteinExistence type="inferred from homology"/>
<dbReference type="EMBL" id="JACNYL010000001">
    <property type="protein sequence ID" value="MBD1420598.1"/>
    <property type="molecule type" value="Genomic_DNA"/>
</dbReference>
<name>A0ABR7XN42_9SPHI</name>
<dbReference type="RefSeq" id="WP_190312353.1">
    <property type="nucleotide sequence ID" value="NZ_JACNYL010000001.1"/>
</dbReference>